<feature type="repeat" description="NHL" evidence="2">
    <location>
        <begin position="239"/>
        <end position="282"/>
    </location>
</feature>
<feature type="region of interest" description="Disordered" evidence="3">
    <location>
        <begin position="1"/>
        <end position="21"/>
    </location>
</feature>
<name>A0A923M4G4_9BURK</name>
<keyword evidence="5" id="KW-1185">Reference proteome</keyword>
<dbReference type="GO" id="GO:0008270">
    <property type="term" value="F:zinc ion binding"/>
    <property type="evidence" value="ECO:0007669"/>
    <property type="project" value="UniProtKB-KW"/>
</dbReference>
<dbReference type="PROSITE" id="PS51125">
    <property type="entry name" value="NHL"/>
    <property type="match status" value="3"/>
</dbReference>
<dbReference type="PANTHER" id="PTHR24104">
    <property type="entry name" value="E3 UBIQUITIN-PROTEIN LIGASE NHLRC1-RELATED"/>
    <property type="match status" value="1"/>
</dbReference>
<evidence type="ECO:0000256" key="1">
    <source>
        <dbReference type="ARBA" id="ARBA00022737"/>
    </source>
</evidence>
<evidence type="ECO:0000256" key="3">
    <source>
        <dbReference type="SAM" id="MobiDB-lite"/>
    </source>
</evidence>
<dbReference type="Gene3D" id="2.120.10.30">
    <property type="entry name" value="TolB, C-terminal domain"/>
    <property type="match status" value="2"/>
</dbReference>
<comment type="caution">
    <text evidence="4">The sequence shown here is derived from an EMBL/GenBank/DDBJ whole genome shotgun (WGS) entry which is preliminary data.</text>
</comment>
<feature type="repeat" description="NHL" evidence="2">
    <location>
        <begin position="192"/>
        <end position="235"/>
    </location>
</feature>
<dbReference type="InterPro" id="IPR011042">
    <property type="entry name" value="6-blade_b-propeller_TolB-like"/>
</dbReference>
<gene>
    <name evidence="4" type="ORF">H8R02_06140</name>
</gene>
<evidence type="ECO:0000256" key="2">
    <source>
        <dbReference type="PROSITE-ProRule" id="PRU00504"/>
    </source>
</evidence>
<sequence length="342" mass="37254">MGGCVTQPTVPEKKAEIPAFPPPPEAARIVWERSIHSSADVVDDSKDGALRRFVTGEVRAGEGLDKPYGVAVRNGKVYVGDTVARNVVVYDLNARKFTRLGIEEPGGLRMPFGIDIDPQGNVYVLDGTLKRVHVYDANGKFLRMLGNDMKWSRPAGLALDAKRRRIYVVDAGGVDSNDHKVRAIDLDTGKALLEIGKRGDGNGEFNLPRDAVVGADGLLYVVDGGNFRIQVFDADGKFVKTFGAIGRQSGQFARPKEIAADNEGNIYVADSAFGNFQIFNKEGQLLLDVGSRGPQDQPAKFMLPSGIAVDSDGRIYMVDQFFRKVEVFRPAHLPANAAYGKR</sequence>
<dbReference type="PANTHER" id="PTHR24104:SF25">
    <property type="entry name" value="PROTEIN LIN-41"/>
    <property type="match status" value="1"/>
</dbReference>
<evidence type="ECO:0000313" key="4">
    <source>
        <dbReference type="EMBL" id="MBC5764022.1"/>
    </source>
</evidence>
<dbReference type="AlphaFoldDB" id="A0A923M4G4"/>
<dbReference type="EMBL" id="JACORU010000001">
    <property type="protein sequence ID" value="MBC5764022.1"/>
    <property type="molecule type" value="Genomic_DNA"/>
</dbReference>
<dbReference type="SUPFAM" id="SSF101898">
    <property type="entry name" value="NHL repeat"/>
    <property type="match status" value="1"/>
</dbReference>
<evidence type="ECO:0000313" key="5">
    <source>
        <dbReference type="Proteomes" id="UP000596827"/>
    </source>
</evidence>
<dbReference type="Proteomes" id="UP000596827">
    <property type="component" value="Unassembled WGS sequence"/>
</dbReference>
<protein>
    <submittedName>
        <fullName evidence="4">6-bladed beta-propeller</fullName>
    </submittedName>
</protein>
<keyword evidence="1" id="KW-0677">Repeat</keyword>
<feature type="repeat" description="NHL" evidence="2">
    <location>
        <begin position="98"/>
        <end position="138"/>
    </location>
</feature>
<proteinExistence type="predicted"/>
<dbReference type="InterPro" id="IPR001258">
    <property type="entry name" value="NHL_repeat"/>
</dbReference>
<dbReference type="CDD" id="cd14962">
    <property type="entry name" value="NHL_like_6"/>
    <property type="match status" value="1"/>
</dbReference>
<accession>A0A923M4G4</accession>
<reference evidence="4" key="1">
    <citation type="submission" date="2020-08" db="EMBL/GenBank/DDBJ databases">
        <title>Ramlibacter sp. GTP1 16S ribosomal RNA gene genome sequencing and assembly.</title>
        <authorList>
            <person name="Kang M."/>
        </authorList>
    </citation>
    <scope>NUCLEOTIDE SEQUENCE</scope>
    <source>
        <strain evidence="4">GTP1</strain>
    </source>
</reference>
<dbReference type="Pfam" id="PF01436">
    <property type="entry name" value="NHL"/>
    <property type="match status" value="1"/>
</dbReference>
<organism evidence="4 5">
    <name type="scientific">Ramlibacter albus</name>
    <dbReference type="NCBI Taxonomy" id="2079448"/>
    <lineage>
        <taxon>Bacteria</taxon>
        <taxon>Pseudomonadati</taxon>
        <taxon>Pseudomonadota</taxon>
        <taxon>Betaproteobacteria</taxon>
        <taxon>Burkholderiales</taxon>
        <taxon>Comamonadaceae</taxon>
        <taxon>Ramlibacter</taxon>
    </lineage>
</organism>
<dbReference type="InterPro" id="IPR050952">
    <property type="entry name" value="TRIM-NHL_E3_ligases"/>
</dbReference>